<dbReference type="KEGG" id="pcot:PCOAH_00019160"/>
<accession>A0A1B1DXR4</accession>
<organism evidence="1 2">
    <name type="scientific">Plasmodium coatneyi</name>
    <dbReference type="NCBI Taxonomy" id="208452"/>
    <lineage>
        <taxon>Eukaryota</taxon>
        <taxon>Sar</taxon>
        <taxon>Alveolata</taxon>
        <taxon>Apicomplexa</taxon>
        <taxon>Aconoidasida</taxon>
        <taxon>Haemosporida</taxon>
        <taxon>Plasmodiidae</taxon>
        <taxon>Plasmodium</taxon>
    </lineage>
</organism>
<proteinExistence type="predicted"/>
<dbReference type="Pfam" id="PF05795">
    <property type="entry name" value="Plasmodium_Vir"/>
    <property type="match status" value="2"/>
</dbReference>
<dbReference type="Proteomes" id="UP000092716">
    <property type="component" value="Chromosome 7"/>
</dbReference>
<protein>
    <submittedName>
        <fullName evidence="1">KIR-like CYIR protein</fullName>
    </submittedName>
</protein>
<name>A0A1B1DXR4_9APIC</name>
<evidence type="ECO:0000313" key="2">
    <source>
        <dbReference type="Proteomes" id="UP000092716"/>
    </source>
</evidence>
<reference evidence="2" key="1">
    <citation type="submission" date="2016-06" db="EMBL/GenBank/DDBJ databases">
        <title>First high quality genome sequence of Plasmodium coatneyi using continuous long reads from single molecule, real-time sequencing.</title>
        <authorList>
            <person name="Chien J.-T."/>
            <person name="Pakala S.B."/>
            <person name="Geraldo J.A."/>
            <person name="Lapp S.A."/>
            <person name="Barnwell J.W."/>
            <person name="Kissinger J.C."/>
            <person name="Galinski M.R."/>
            <person name="Humphrey J.C."/>
        </authorList>
    </citation>
    <scope>NUCLEOTIDE SEQUENCE [LARGE SCALE GENOMIC DNA]</scope>
    <source>
        <strain evidence="2">Hackeri</strain>
    </source>
</reference>
<dbReference type="RefSeq" id="XP_019914239.1">
    <property type="nucleotide sequence ID" value="XM_020058725.1"/>
</dbReference>
<gene>
    <name evidence="1" type="ORF">PCOAH_00019160</name>
</gene>
<dbReference type="GeneID" id="30908642"/>
<dbReference type="EMBL" id="CP016245">
    <property type="protein sequence ID" value="ANQ07544.1"/>
    <property type="molecule type" value="Genomic_DNA"/>
</dbReference>
<evidence type="ECO:0000313" key="1">
    <source>
        <dbReference type="EMBL" id="ANQ07544.1"/>
    </source>
</evidence>
<dbReference type="InterPro" id="IPR008780">
    <property type="entry name" value="Plasmodium_Vir"/>
</dbReference>
<dbReference type="VEuPathDB" id="PlasmoDB:PCOAH_00019160"/>
<sequence>MTDRDLGELPSKAAYQHFEPTWQPCNNNSSWKEKIKEKLENKLKSPDDIESLAAKIAHAMCYISEGGAGRSSYLNPYCIPFCYWLGDLIIKNLTDSSSFLSVMEEIYNNLENFTTKSYCDNLYKNENIDQTRFTNMKALYEYKQDHNKIKQHLKETQNLCTTKYQRHLTNIKSAYEFLSTSCPDSSQNGHCGTFKREYKKLLDGDKLSELTCPIDSGEKRSEEPAHVSVELQTGEVNSSSGTTLTTAISSIFSVLGMGVAAASFFLYKEEVLSKLPSRAMFYNKFEEGEGRCDNYAPISGLMQTLQSHLKYANTDDKIKGAWCYEWGETTEKTFYDTLCHFLYYWIGDLLSTALQQDGLFPDILSIICSSLEMSYGRQGCNINCSTIDKDTFKNRKILYEYLHDHGAILSEFMIKGPTGVQKCNRYFEKIIPVYAQLKGKCGQKTSTGTYCDKFTEMFNDTNDPQQLKSQCDVLQASALMEPVGQQHLPSGSRQVVDTDSGAYSTVETTNTPTITTATISGTVATIGAAAALSFLTYKVST</sequence>
<dbReference type="AlphaFoldDB" id="A0A1B1DXR4"/>
<keyword evidence="2" id="KW-1185">Reference proteome</keyword>